<dbReference type="PROSITE" id="PS51257">
    <property type="entry name" value="PROKAR_LIPOPROTEIN"/>
    <property type="match status" value="1"/>
</dbReference>
<organism evidence="2 3">
    <name type="scientific">Salininema proteolyticum</name>
    <dbReference type="NCBI Taxonomy" id="1607685"/>
    <lineage>
        <taxon>Bacteria</taxon>
        <taxon>Bacillati</taxon>
        <taxon>Actinomycetota</taxon>
        <taxon>Actinomycetes</taxon>
        <taxon>Glycomycetales</taxon>
        <taxon>Glycomycetaceae</taxon>
        <taxon>Salininema</taxon>
    </lineage>
</organism>
<protein>
    <recommendedName>
        <fullName evidence="4">DUF3558 domain-containing protein</fullName>
    </recommendedName>
</protein>
<reference evidence="3" key="1">
    <citation type="journal article" date="2019" name="Int. J. Syst. Evol. Microbiol.">
        <title>The Global Catalogue of Microorganisms (GCM) 10K type strain sequencing project: providing services to taxonomists for standard genome sequencing and annotation.</title>
        <authorList>
            <consortium name="The Broad Institute Genomics Platform"/>
            <consortium name="The Broad Institute Genome Sequencing Center for Infectious Disease"/>
            <person name="Wu L."/>
            <person name="Ma J."/>
        </authorList>
    </citation>
    <scope>NUCLEOTIDE SEQUENCE [LARGE SCALE GENOMIC DNA]</scope>
    <source>
        <strain evidence="3">IBRC-M 10908</strain>
    </source>
</reference>
<evidence type="ECO:0000313" key="2">
    <source>
        <dbReference type="EMBL" id="MFC4336401.1"/>
    </source>
</evidence>
<keyword evidence="3" id="KW-1185">Reference proteome</keyword>
<dbReference type="Proteomes" id="UP001595823">
    <property type="component" value="Unassembled WGS sequence"/>
</dbReference>
<feature type="region of interest" description="Disordered" evidence="1">
    <location>
        <begin position="27"/>
        <end position="51"/>
    </location>
</feature>
<dbReference type="RefSeq" id="WP_380622296.1">
    <property type="nucleotide sequence ID" value="NZ_JBHSDK010000019.1"/>
</dbReference>
<gene>
    <name evidence="2" type="ORF">ACFPET_14455</name>
</gene>
<accession>A0ABV8U1E1</accession>
<evidence type="ECO:0000313" key="3">
    <source>
        <dbReference type="Proteomes" id="UP001595823"/>
    </source>
</evidence>
<evidence type="ECO:0008006" key="4">
    <source>
        <dbReference type="Google" id="ProtNLM"/>
    </source>
</evidence>
<proteinExistence type="predicted"/>
<comment type="caution">
    <text evidence="2">The sequence shown here is derived from an EMBL/GenBank/DDBJ whole genome shotgun (WGS) entry which is preliminary data.</text>
</comment>
<evidence type="ECO:0000256" key="1">
    <source>
        <dbReference type="SAM" id="MobiDB-lite"/>
    </source>
</evidence>
<sequence length="210" mass="22372">MLNTMRAKGVRGLAAIAAVALVGACSAPQEKDDEEPLPGDLTEVEPEEERAPVELDLEAAEGLCPLIDSDALIDATGHDFKYADGFPKEGDEEFDEEYDSSSCVLKTAEGSFPDLTLANGKKELDDETYVDKVVGDKALVEGLGVAGYSAVLTEDTGAGPALLLNWINEDSWFELRYTEADGVDEGQVEDLVDAFVDLAKGIDAAHAESK</sequence>
<name>A0ABV8U1E1_9ACTN</name>
<dbReference type="EMBL" id="JBHSDK010000019">
    <property type="protein sequence ID" value="MFC4336401.1"/>
    <property type="molecule type" value="Genomic_DNA"/>
</dbReference>
<feature type="compositionally biased region" description="Acidic residues" evidence="1">
    <location>
        <begin position="31"/>
        <end position="48"/>
    </location>
</feature>